<accession>A0ABU9DLD3</accession>
<comment type="cofactor">
    <cofactor evidence="9">
        <name>Zn(2+)</name>
        <dbReference type="ChEBI" id="CHEBI:29105"/>
    </cofactor>
    <text evidence="9">Binds 1 zinc ion.</text>
</comment>
<dbReference type="Proteomes" id="UP001469365">
    <property type="component" value="Unassembled WGS sequence"/>
</dbReference>
<evidence type="ECO:0000313" key="10">
    <source>
        <dbReference type="EMBL" id="MEK8129667.1"/>
    </source>
</evidence>
<dbReference type="PANTHER" id="PTHR46986">
    <property type="entry name" value="ENDORIBONUCLEASE YBEY, CHLOROPLASTIC"/>
    <property type="match status" value="1"/>
</dbReference>
<evidence type="ECO:0000256" key="4">
    <source>
        <dbReference type="ARBA" id="ARBA00022722"/>
    </source>
</evidence>
<dbReference type="RefSeq" id="WP_341416785.1">
    <property type="nucleotide sequence ID" value="NZ_JBBPCC010000011.1"/>
</dbReference>
<dbReference type="HAMAP" id="MF_00009">
    <property type="entry name" value="Endoribonucl_YbeY"/>
    <property type="match status" value="1"/>
</dbReference>
<dbReference type="Pfam" id="PF02130">
    <property type="entry name" value="YbeY"/>
    <property type="match status" value="1"/>
</dbReference>
<dbReference type="NCBIfam" id="TIGR00043">
    <property type="entry name" value="rRNA maturation RNase YbeY"/>
    <property type="match status" value="1"/>
</dbReference>
<gene>
    <name evidence="9 10" type="primary">ybeY</name>
    <name evidence="10" type="ORF">WMW72_17310</name>
</gene>
<comment type="function">
    <text evidence="9">Single strand-specific metallo-endoribonuclease involved in late-stage 70S ribosome quality control and in maturation of the 3' terminus of the 16S rRNA.</text>
</comment>
<evidence type="ECO:0000256" key="7">
    <source>
        <dbReference type="ARBA" id="ARBA00022801"/>
    </source>
</evidence>
<feature type="binding site" evidence="9">
    <location>
        <position position="160"/>
    </location>
    <ligand>
        <name>Zn(2+)</name>
        <dbReference type="ChEBI" id="CHEBI:29105"/>
        <note>catalytic</note>
    </ligand>
</feature>
<dbReference type="InterPro" id="IPR020549">
    <property type="entry name" value="YbeY_CS"/>
</dbReference>
<keyword evidence="4 9" id="KW-0540">Nuclease</keyword>
<keyword evidence="3 9" id="KW-0698">rRNA processing</keyword>
<evidence type="ECO:0000256" key="2">
    <source>
        <dbReference type="ARBA" id="ARBA00022517"/>
    </source>
</evidence>
<keyword evidence="11" id="KW-1185">Reference proteome</keyword>
<dbReference type="InterPro" id="IPR002036">
    <property type="entry name" value="YbeY"/>
</dbReference>
<keyword evidence="5 9" id="KW-0479">Metal-binding</keyword>
<proteinExistence type="inferred from homology"/>
<comment type="caution">
    <text evidence="10">The sequence shown here is derived from an EMBL/GenBank/DDBJ whole genome shotgun (WGS) entry which is preliminary data.</text>
</comment>
<evidence type="ECO:0000313" key="11">
    <source>
        <dbReference type="Proteomes" id="UP001469365"/>
    </source>
</evidence>
<keyword evidence="2 9" id="KW-0690">Ribosome biogenesis</keyword>
<sequence length="194" mass="21908">MSLRLSWSSEQSEIEISPELIVKLEELLRLAGQAEDVPHGEVALTFVDDAAIQELNKQYRGLDKATDVLSFSMQEMGEDEIEIIYGDEEYDEEEFEFVDASEGAELDGAEASDIALEEDDEEESYEEPLGDIIISVQRAVAQAEEYGHSVDRELGFLFVHGFLHLIGYDHQEEDEEKAMFGKQELILQQAGLTR</sequence>
<evidence type="ECO:0000256" key="1">
    <source>
        <dbReference type="ARBA" id="ARBA00010875"/>
    </source>
</evidence>
<reference evidence="10 11" key="1">
    <citation type="submission" date="2024-04" db="EMBL/GenBank/DDBJ databases">
        <title>draft genome sequnece of Paenibacillus filicis.</title>
        <authorList>
            <person name="Kim D.-U."/>
        </authorList>
    </citation>
    <scope>NUCLEOTIDE SEQUENCE [LARGE SCALE GENOMIC DNA]</scope>
    <source>
        <strain evidence="10 11">KACC14197</strain>
    </source>
</reference>
<dbReference type="SUPFAM" id="SSF55486">
    <property type="entry name" value="Metalloproteases ('zincins'), catalytic domain"/>
    <property type="match status" value="1"/>
</dbReference>
<comment type="similarity">
    <text evidence="1 9">Belongs to the endoribonuclease YbeY family.</text>
</comment>
<dbReference type="InterPro" id="IPR023091">
    <property type="entry name" value="MetalPrtase_cat_dom_sf_prd"/>
</dbReference>
<dbReference type="PANTHER" id="PTHR46986:SF1">
    <property type="entry name" value="ENDORIBONUCLEASE YBEY, CHLOROPLASTIC"/>
    <property type="match status" value="1"/>
</dbReference>
<dbReference type="EMBL" id="JBBPCC010000011">
    <property type="protein sequence ID" value="MEK8129667.1"/>
    <property type="molecule type" value="Genomic_DNA"/>
</dbReference>
<evidence type="ECO:0000256" key="3">
    <source>
        <dbReference type="ARBA" id="ARBA00022552"/>
    </source>
</evidence>
<evidence type="ECO:0000256" key="5">
    <source>
        <dbReference type="ARBA" id="ARBA00022723"/>
    </source>
</evidence>
<feature type="binding site" evidence="9">
    <location>
        <position position="164"/>
    </location>
    <ligand>
        <name>Zn(2+)</name>
        <dbReference type="ChEBI" id="CHEBI:29105"/>
        <note>catalytic</note>
    </ligand>
</feature>
<evidence type="ECO:0000256" key="6">
    <source>
        <dbReference type="ARBA" id="ARBA00022759"/>
    </source>
</evidence>
<keyword evidence="7 9" id="KW-0378">Hydrolase</keyword>
<dbReference type="EC" id="3.1.-.-" evidence="9"/>
<keyword evidence="9" id="KW-0963">Cytoplasm</keyword>
<feature type="binding site" evidence="9">
    <location>
        <position position="170"/>
    </location>
    <ligand>
        <name>Zn(2+)</name>
        <dbReference type="ChEBI" id="CHEBI:29105"/>
        <note>catalytic</note>
    </ligand>
</feature>
<name>A0ABU9DLD3_9BACL</name>
<dbReference type="Gene3D" id="3.40.390.30">
    <property type="entry name" value="Metalloproteases ('zincins'), catalytic domain"/>
    <property type="match status" value="1"/>
</dbReference>
<evidence type="ECO:0000256" key="9">
    <source>
        <dbReference type="HAMAP-Rule" id="MF_00009"/>
    </source>
</evidence>
<protein>
    <recommendedName>
        <fullName evidence="9">Endoribonuclease YbeY</fullName>
        <ecNumber evidence="9">3.1.-.-</ecNumber>
    </recommendedName>
</protein>
<keyword evidence="6 9" id="KW-0255">Endonuclease</keyword>
<comment type="subcellular location">
    <subcellularLocation>
        <location evidence="9">Cytoplasm</location>
    </subcellularLocation>
</comment>
<dbReference type="PROSITE" id="PS01306">
    <property type="entry name" value="UPF0054"/>
    <property type="match status" value="1"/>
</dbReference>
<evidence type="ECO:0000256" key="8">
    <source>
        <dbReference type="ARBA" id="ARBA00022833"/>
    </source>
</evidence>
<keyword evidence="8 9" id="KW-0862">Zinc</keyword>
<organism evidence="10 11">
    <name type="scientific">Paenibacillus filicis</name>
    <dbReference type="NCBI Taxonomy" id="669464"/>
    <lineage>
        <taxon>Bacteria</taxon>
        <taxon>Bacillati</taxon>
        <taxon>Bacillota</taxon>
        <taxon>Bacilli</taxon>
        <taxon>Bacillales</taxon>
        <taxon>Paenibacillaceae</taxon>
        <taxon>Paenibacillus</taxon>
    </lineage>
</organism>